<dbReference type="PROSITE" id="PS51257">
    <property type="entry name" value="PROKAR_LIPOPROTEIN"/>
    <property type="match status" value="1"/>
</dbReference>
<dbReference type="EMBL" id="BAABGY010000005">
    <property type="protein sequence ID" value="GAA4323858.1"/>
    <property type="molecule type" value="Genomic_DNA"/>
</dbReference>
<sequence length="145" mass="16402">MGYLCRMRLFLMPLALFLLAACGGNDQKGPTGSESDVDAARNFIRASLDNNYDAARSYLVPDSTNLEYLETTRRVRAGMDKAENRKYHEASIRIFDTKPLNDSTSIVTYDNSYKQQRSDLKVVRSGGQWLVDLKYSFNDSTAQQP</sequence>
<name>A0ABP8GG96_9BACT</name>
<accession>A0ABP8GG96</accession>
<comment type="caution">
    <text evidence="2">The sequence shown here is derived from an EMBL/GenBank/DDBJ whole genome shotgun (WGS) entry which is preliminary data.</text>
</comment>
<protein>
    <recommendedName>
        <fullName evidence="4">DUF4878 domain-containing protein</fullName>
    </recommendedName>
</protein>
<organism evidence="2 3">
    <name type="scientific">Flaviaesturariibacter amylovorans</name>
    <dbReference type="NCBI Taxonomy" id="1084520"/>
    <lineage>
        <taxon>Bacteria</taxon>
        <taxon>Pseudomonadati</taxon>
        <taxon>Bacteroidota</taxon>
        <taxon>Chitinophagia</taxon>
        <taxon>Chitinophagales</taxon>
        <taxon>Chitinophagaceae</taxon>
        <taxon>Flaviaestuariibacter</taxon>
    </lineage>
</organism>
<gene>
    <name evidence="2" type="ORF">GCM10023184_10870</name>
</gene>
<evidence type="ECO:0000313" key="2">
    <source>
        <dbReference type="EMBL" id="GAA4323858.1"/>
    </source>
</evidence>
<dbReference type="Proteomes" id="UP001501725">
    <property type="component" value="Unassembled WGS sequence"/>
</dbReference>
<evidence type="ECO:0000256" key="1">
    <source>
        <dbReference type="SAM" id="SignalP"/>
    </source>
</evidence>
<reference evidence="3" key="1">
    <citation type="journal article" date="2019" name="Int. J. Syst. Evol. Microbiol.">
        <title>The Global Catalogue of Microorganisms (GCM) 10K type strain sequencing project: providing services to taxonomists for standard genome sequencing and annotation.</title>
        <authorList>
            <consortium name="The Broad Institute Genomics Platform"/>
            <consortium name="The Broad Institute Genome Sequencing Center for Infectious Disease"/>
            <person name="Wu L."/>
            <person name="Ma J."/>
        </authorList>
    </citation>
    <scope>NUCLEOTIDE SEQUENCE [LARGE SCALE GENOMIC DNA]</scope>
    <source>
        <strain evidence="3">JCM 17919</strain>
    </source>
</reference>
<feature type="signal peptide" evidence="1">
    <location>
        <begin position="1"/>
        <end position="20"/>
    </location>
</feature>
<evidence type="ECO:0008006" key="4">
    <source>
        <dbReference type="Google" id="ProtNLM"/>
    </source>
</evidence>
<evidence type="ECO:0000313" key="3">
    <source>
        <dbReference type="Proteomes" id="UP001501725"/>
    </source>
</evidence>
<feature type="chain" id="PRO_5047084125" description="DUF4878 domain-containing protein" evidence="1">
    <location>
        <begin position="21"/>
        <end position="145"/>
    </location>
</feature>
<keyword evidence="1" id="KW-0732">Signal</keyword>
<proteinExistence type="predicted"/>
<keyword evidence="3" id="KW-1185">Reference proteome</keyword>